<reference evidence="3" key="2">
    <citation type="journal article" date="2020" name="Nat. Commun.">
        <title>Large-scale genome sequencing of mycorrhizal fungi provides insights into the early evolution of symbiotic traits.</title>
        <authorList>
            <person name="Miyauchi S."/>
            <person name="Kiss E."/>
            <person name="Kuo A."/>
            <person name="Drula E."/>
            <person name="Kohler A."/>
            <person name="Sanchez-Garcia M."/>
            <person name="Morin E."/>
            <person name="Andreopoulos B."/>
            <person name="Barry K.W."/>
            <person name="Bonito G."/>
            <person name="Buee M."/>
            <person name="Carver A."/>
            <person name="Chen C."/>
            <person name="Cichocki N."/>
            <person name="Clum A."/>
            <person name="Culley D."/>
            <person name="Crous P.W."/>
            <person name="Fauchery L."/>
            <person name="Girlanda M."/>
            <person name="Hayes R.D."/>
            <person name="Keri Z."/>
            <person name="LaButti K."/>
            <person name="Lipzen A."/>
            <person name="Lombard V."/>
            <person name="Magnuson J."/>
            <person name="Maillard F."/>
            <person name="Murat C."/>
            <person name="Nolan M."/>
            <person name="Ohm R.A."/>
            <person name="Pangilinan J."/>
            <person name="Pereira M.F."/>
            <person name="Perotto S."/>
            <person name="Peter M."/>
            <person name="Pfister S."/>
            <person name="Riley R."/>
            <person name="Sitrit Y."/>
            <person name="Stielow J.B."/>
            <person name="Szollosi G."/>
            <person name="Zifcakova L."/>
            <person name="Stursova M."/>
            <person name="Spatafora J.W."/>
            <person name="Tedersoo L."/>
            <person name="Vaario L.M."/>
            <person name="Yamada A."/>
            <person name="Yan M."/>
            <person name="Wang P."/>
            <person name="Xu J."/>
            <person name="Bruns T."/>
            <person name="Baldrian P."/>
            <person name="Vilgalys R."/>
            <person name="Dunand C."/>
            <person name="Henrissat B."/>
            <person name="Grigoriev I.V."/>
            <person name="Hibbett D."/>
            <person name="Nagy L.G."/>
            <person name="Martin F.M."/>
        </authorList>
    </citation>
    <scope>NUCLEOTIDE SEQUENCE</scope>
    <source>
        <strain evidence="3">Prilba</strain>
    </source>
</reference>
<evidence type="ECO:0000259" key="2">
    <source>
        <dbReference type="Pfam" id="PF17109"/>
    </source>
</evidence>
<reference evidence="3" key="1">
    <citation type="submission" date="2019-10" db="EMBL/GenBank/DDBJ databases">
        <authorList>
            <consortium name="DOE Joint Genome Institute"/>
            <person name="Kuo A."/>
            <person name="Miyauchi S."/>
            <person name="Kiss E."/>
            <person name="Drula E."/>
            <person name="Kohler A."/>
            <person name="Sanchez-Garcia M."/>
            <person name="Andreopoulos B."/>
            <person name="Barry K.W."/>
            <person name="Bonito G."/>
            <person name="Buee M."/>
            <person name="Carver A."/>
            <person name="Chen C."/>
            <person name="Cichocki N."/>
            <person name="Clum A."/>
            <person name="Culley D."/>
            <person name="Crous P.W."/>
            <person name="Fauchery L."/>
            <person name="Girlanda M."/>
            <person name="Hayes R."/>
            <person name="Keri Z."/>
            <person name="LaButti K."/>
            <person name="Lipzen A."/>
            <person name="Lombard V."/>
            <person name="Magnuson J."/>
            <person name="Maillard F."/>
            <person name="Morin E."/>
            <person name="Murat C."/>
            <person name="Nolan M."/>
            <person name="Ohm R."/>
            <person name="Pangilinan J."/>
            <person name="Pereira M."/>
            <person name="Perotto S."/>
            <person name="Peter M."/>
            <person name="Riley R."/>
            <person name="Sitrit Y."/>
            <person name="Stielow B."/>
            <person name="Szollosi G."/>
            <person name="Zifcakova L."/>
            <person name="Stursova M."/>
            <person name="Spatafora J.W."/>
            <person name="Tedersoo L."/>
            <person name="Vaario L.-M."/>
            <person name="Yamada A."/>
            <person name="Yan M."/>
            <person name="Wang P."/>
            <person name="Xu J."/>
            <person name="Bruns T."/>
            <person name="Baldrian P."/>
            <person name="Vilgalys R."/>
            <person name="Henrissat B."/>
            <person name="Grigoriev I.V."/>
            <person name="Hibbett D."/>
            <person name="Nagy L.G."/>
            <person name="Martin F.M."/>
        </authorList>
    </citation>
    <scope>NUCLEOTIDE SEQUENCE</scope>
    <source>
        <strain evidence="3">Prilba</strain>
    </source>
</reference>
<protein>
    <recommendedName>
        <fullName evidence="2">Fungal STAND N-terminal Goodbye domain-containing protein</fullName>
    </recommendedName>
</protein>
<proteinExistence type="predicted"/>
<evidence type="ECO:0000313" key="4">
    <source>
        <dbReference type="Proteomes" id="UP000759537"/>
    </source>
</evidence>
<dbReference type="Pfam" id="PF17109">
    <property type="entry name" value="Goodbye"/>
    <property type="match status" value="1"/>
</dbReference>
<keyword evidence="4" id="KW-1185">Reference proteome</keyword>
<keyword evidence="1" id="KW-0472">Membrane</keyword>
<gene>
    <name evidence="3" type="ORF">DFH94DRAFT_816403</name>
</gene>
<dbReference type="AlphaFoldDB" id="A0A9P5JXY6"/>
<dbReference type="InterPro" id="IPR031350">
    <property type="entry name" value="Goodbye_dom"/>
</dbReference>
<dbReference type="Proteomes" id="UP000759537">
    <property type="component" value="Unassembled WGS sequence"/>
</dbReference>
<feature type="domain" description="Fungal STAND N-terminal Goodbye" evidence="2">
    <location>
        <begin position="22"/>
        <end position="118"/>
    </location>
</feature>
<comment type="caution">
    <text evidence="3">The sequence shown here is derived from an EMBL/GenBank/DDBJ whole genome shotgun (WGS) entry which is preliminary data.</text>
</comment>
<organism evidence="3 4">
    <name type="scientific">Russula ochroleuca</name>
    <dbReference type="NCBI Taxonomy" id="152965"/>
    <lineage>
        <taxon>Eukaryota</taxon>
        <taxon>Fungi</taxon>
        <taxon>Dikarya</taxon>
        <taxon>Basidiomycota</taxon>
        <taxon>Agaricomycotina</taxon>
        <taxon>Agaricomycetes</taxon>
        <taxon>Russulales</taxon>
        <taxon>Russulaceae</taxon>
        <taxon>Russula</taxon>
    </lineage>
</organism>
<accession>A0A9P5JXY6</accession>
<dbReference type="OrthoDB" id="448455at2759"/>
<evidence type="ECO:0000256" key="1">
    <source>
        <dbReference type="SAM" id="Phobius"/>
    </source>
</evidence>
<keyword evidence="1" id="KW-1133">Transmembrane helix</keyword>
<evidence type="ECO:0000313" key="3">
    <source>
        <dbReference type="EMBL" id="KAF8468603.1"/>
    </source>
</evidence>
<sequence length="161" mass="17770">MSQTQPTATSSSFSSNFQLIINNALDKYKQRTKNNLCAHPLAAQLQSCDSPSAILVVLQEQVHELDQSWSTDERWTKWLDPTVNVLYDFSSMLGSGVSLLFSPASVIFAGVGILLSVGILYIFVLAIVTHMLPSPRPWDFPPSIDGDISRADDPMELDDPE</sequence>
<dbReference type="EMBL" id="WHVB01000031">
    <property type="protein sequence ID" value="KAF8468603.1"/>
    <property type="molecule type" value="Genomic_DNA"/>
</dbReference>
<feature type="transmembrane region" description="Helical" evidence="1">
    <location>
        <begin position="100"/>
        <end position="128"/>
    </location>
</feature>
<keyword evidence="1" id="KW-0812">Transmembrane</keyword>
<name>A0A9P5JXY6_9AGAM</name>